<feature type="region of interest" description="Disordered" evidence="1">
    <location>
        <begin position="94"/>
        <end position="135"/>
    </location>
</feature>
<dbReference type="InterPro" id="IPR004843">
    <property type="entry name" value="Calcineurin-like_PHP"/>
</dbReference>
<reference evidence="3 4" key="1">
    <citation type="submission" date="2021-04" db="EMBL/GenBank/DDBJ databases">
        <authorList>
            <person name="Ivanova A."/>
        </authorList>
    </citation>
    <scope>NUCLEOTIDE SEQUENCE [LARGE SCALE GENOMIC DNA]</scope>
    <source>
        <strain evidence="3 4">G18</strain>
    </source>
</reference>
<organism evidence="3 4">
    <name type="scientific">Gemmata palustris</name>
    <dbReference type="NCBI Taxonomy" id="2822762"/>
    <lineage>
        <taxon>Bacteria</taxon>
        <taxon>Pseudomonadati</taxon>
        <taxon>Planctomycetota</taxon>
        <taxon>Planctomycetia</taxon>
        <taxon>Gemmatales</taxon>
        <taxon>Gemmataceae</taxon>
        <taxon>Gemmata</taxon>
    </lineage>
</organism>
<accession>A0ABS5BWB3</accession>
<comment type="caution">
    <text evidence="3">The sequence shown here is derived from an EMBL/GenBank/DDBJ whole genome shotgun (WGS) entry which is preliminary data.</text>
</comment>
<dbReference type="Pfam" id="PF00149">
    <property type="entry name" value="Metallophos"/>
    <property type="match status" value="1"/>
</dbReference>
<keyword evidence="4" id="KW-1185">Reference proteome</keyword>
<feature type="compositionally biased region" description="Low complexity" evidence="1">
    <location>
        <begin position="102"/>
        <end position="126"/>
    </location>
</feature>
<protein>
    <submittedName>
        <fullName evidence="3">Metallophosphoesterase</fullName>
    </submittedName>
</protein>
<feature type="domain" description="Calcineurin-like phosphoesterase" evidence="2">
    <location>
        <begin position="27"/>
        <end position="102"/>
    </location>
</feature>
<proteinExistence type="predicted"/>
<evidence type="ECO:0000313" key="4">
    <source>
        <dbReference type="Proteomes" id="UP000676565"/>
    </source>
</evidence>
<sequence>MPGRTGPQTRGQATDLHDRAGANDAFSFAVIGDTQRNPVVTGKVAKLMWERRPNFVVHCGDVVDDGASKAQWTGDLFKPCSELFSRVTVFPCIGNHEKDHPTTTNTSRSRSRNTTTRTRMATRNSSCLTPTPSGT</sequence>
<name>A0ABS5BWB3_9BACT</name>
<dbReference type="InterPro" id="IPR029052">
    <property type="entry name" value="Metallo-depent_PP-like"/>
</dbReference>
<dbReference type="CDD" id="cd00838">
    <property type="entry name" value="MPP_superfamily"/>
    <property type="match status" value="1"/>
</dbReference>
<dbReference type="EMBL" id="JAGKQQ010000001">
    <property type="protein sequence ID" value="MBP3958027.1"/>
    <property type="molecule type" value="Genomic_DNA"/>
</dbReference>
<evidence type="ECO:0000313" key="3">
    <source>
        <dbReference type="EMBL" id="MBP3958027.1"/>
    </source>
</evidence>
<evidence type="ECO:0000256" key="1">
    <source>
        <dbReference type="SAM" id="MobiDB-lite"/>
    </source>
</evidence>
<dbReference type="SUPFAM" id="SSF56300">
    <property type="entry name" value="Metallo-dependent phosphatases"/>
    <property type="match status" value="1"/>
</dbReference>
<dbReference type="Gene3D" id="3.60.21.10">
    <property type="match status" value="1"/>
</dbReference>
<gene>
    <name evidence="3" type="ORF">J8F10_22455</name>
</gene>
<dbReference type="Proteomes" id="UP000676565">
    <property type="component" value="Unassembled WGS sequence"/>
</dbReference>
<evidence type="ECO:0000259" key="2">
    <source>
        <dbReference type="Pfam" id="PF00149"/>
    </source>
</evidence>